<organism evidence="7 8">
    <name type="scientific">Actinobacillus indolicus</name>
    <dbReference type="NCBI Taxonomy" id="51049"/>
    <lineage>
        <taxon>Bacteria</taxon>
        <taxon>Pseudomonadati</taxon>
        <taxon>Pseudomonadota</taxon>
        <taxon>Gammaproteobacteria</taxon>
        <taxon>Pasteurellales</taxon>
        <taxon>Pasteurellaceae</taxon>
        <taxon>Actinobacillus</taxon>
    </lineage>
</organism>
<dbReference type="KEGG" id="aio:EXH44_05415"/>
<dbReference type="InterPro" id="IPR005598">
    <property type="entry name" value="ATP_synth_I"/>
</dbReference>
<evidence type="ECO:0000256" key="6">
    <source>
        <dbReference type="SAM" id="Phobius"/>
    </source>
</evidence>
<proteinExistence type="predicted"/>
<gene>
    <name evidence="7" type="ORF">EXH44_05415</name>
</gene>
<name>A0A4P7CFL0_9PAST</name>
<dbReference type="GO" id="GO:0005886">
    <property type="term" value="C:plasma membrane"/>
    <property type="evidence" value="ECO:0007669"/>
    <property type="project" value="UniProtKB-SubCell"/>
</dbReference>
<comment type="subcellular location">
    <subcellularLocation>
        <location evidence="1">Cell membrane</location>
        <topology evidence="1">Multi-pass membrane protein</topology>
    </subcellularLocation>
</comment>
<accession>A0A4P7CFL0</accession>
<dbReference type="Pfam" id="PF03899">
    <property type="entry name" value="ATP-synt_I"/>
    <property type="match status" value="1"/>
</dbReference>
<keyword evidence="8" id="KW-1185">Reference proteome</keyword>
<dbReference type="EMBL" id="CP038145">
    <property type="protein sequence ID" value="QBQ63706.1"/>
    <property type="molecule type" value="Genomic_DNA"/>
</dbReference>
<reference evidence="7 8" key="1">
    <citation type="submission" date="2019-03" db="EMBL/GenBank/DDBJ databases">
        <authorList>
            <person name="Che Y."/>
            <person name="Zhou L."/>
        </authorList>
    </citation>
    <scope>NUCLEOTIDE SEQUENCE [LARGE SCALE GENOMIC DNA]</scope>
    <source>
        <strain evidence="7 8">AIFJ1607</strain>
    </source>
</reference>
<evidence type="ECO:0000256" key="2">
    <source>
        <dbReference type="ARBA" id="ARBA00022475"/>
    </source>
</evidence>
<keyword evidence="2" id="KW-1003">Cell membrane</keyword>
<dbReference type="AlphaFoldDB" id="A0A4P7CFL0"/>
<dbReference type="Proteomes" id="UP000294444">
    <property type="component" value="Chromosome"/>
</dbReference>
<keyword evidence="5 6" id="KW-0472">Membrane</keyword>
<feature type="transmembrane region" description="Helical" evidence="6">
    <location>
        <begin position="74"/>
        <end position="94"/>
    </location>
</feature>
<keyword evidence="3 6" id="KW-0812">Transmembrane</keyword>
<evidence type="ECO:0000256" key="4">
    <source>
        <dbReference type="ARBA" id="ARBA00022989"/>
    </source>
</evidence>
<feature type="transmembrane region" description="Helical" evidence="6">
    <location>
        <begin position="100"/>
        <end position="123"/>
    </location>
</feature>
<evidence type="ECO:0000313" key="8">
    <source>
        <dbReference type="Proteomes" id="UP000294444"/>
    </source>
</evidence>
<feature type="transmembrane region" description="Helical" evidence="6">
    <location>
        <begin position="16"/>
        <end position="36"/>
    </location>
</feature>
<evidence type="ECO:0000313" key="7">
    <source>
        <dbReference type="EMBL" id="QBQ63706.1"/>
    </source>
</evidence>
<feature type="transmembrane region" description="Helical" evidence="6">
    <location>
        <begin position="42"/>
        <end position="62"/>
    </location>
</feature>
<protein>
    <submittedName>
        <fullName evidence="7">F0F1 ATP synthase subunit I</fullName>
    </submittedName>
</protein>
<sequence>MSAVLRQTKQLYQKALGIELILLFCVAGAVGIGLGLNRFISLLLGGIAALLPHCVFVYWVFFRKSVINPQNMTAFYRGEGLKWLTAIIVIVVAFKSYGAMHYVSFFCGFFFIILCNSLLPIALKWHSK</sequence>
<dbReference type="NCBIfam" id="NF004763">
    <property type="entry name" value="PRK06099.1"/>
    <property type="match status" value="1"/>
</dbReference>
<dbReference type="RefSeq" id="WP_162856569.1">
    <property type="nucleotide sequence ID" value="NZ_CP038145.1"/>
</dbReference>
<evidence type="ECO:0000256" key="5">
    <source>
        <dbReference type="ARBA" id="ARBA00023136"/>
    </source>
</evidence>
<keyword evidence="4 6" id="KW-1133">Transmembrane helix</keyword>
<evidence type="ECO:0000256" key="3">
    <source>
        <dbReference type="ARBA" id="ARBA00022692"/>
    </source>
</evidence>
<evidence type="ECO:0000256" key="1">
    <source>
        <dbReference type="ARBA" id="ARBA00004651"/>
    </source>
</evidence>